<evidence type="ECO:0000256" key="1">
    <source>
        <dbReference type="ARBA" id="ARBA00001663"/>
    </source>
</evidence>
<dbReference type="InterPro" id="IPR003591">
    <property type="entry name" value="Leu-rich_rpt_typical-subtyp"/>
</dbReference>
<dbReference type="AlphaFoldDB" id="A0A8D3BSD3"/>
<dbReference type="PANTHER" id="PTHR12121:SF35">
    <property type="entry name" value="CCR4-NOT TRANSCRIPTION COMPLEX SUBUNIT 6-LIKE"/>
    <property type="match status" value="1"/>
</dbReference>
<name>A0A8D3BSD3_SCOMX</name>
<dbReference type="GO" id="GO:0005634">
    <property type="term" value="C:nucleus"/>
    <property type="evidence" value="ECO:0007669"/>
    <property type="project" value="UniProtKB-SubCell"/>
</dbReference>
<keyword evidence="13" id="KW-0378">Hydrolase</keyword>
<dbReference type="Ensembl" id="ENSSMAT00000080247.1">
    <property type="protein sequence ID" value="ENSSMAP00000037941.1"/>
    <property type="gene ID" value="ENSSMAG00000015568.2"/>
</dbReference>
<dbReference type="SMART" id="SM00369">
    <property type="entry name" value="LRR_TYP"/>
    <property type="match status" value="3"/>
</dbReference>
<evidence type="ECO:0000256" key="13">
    <source>
        <dbReference type="ARBA" id="ARBA00022801"/>
    </source>
</evidence>
<dbReference type="PROSITE" id="PS51450">
    <property type="entry name" value="LRR"/>
    <property type="match status" value="1"/>
</dbReference>
<keyword evidence="18" id="KW-0943">RNA-mediated gene silencing</keyword>
<dbReference type="GeneTree" id="ENSGT00940000157298"/>
<dbReference type="InterPro" id="IPR032675">
    <property type="entry name" value="LRR_dom_sf"/>
</dbReference>
<dbReference type="InterPro" id="IPR005135">
    <property type="entry name" value="Endo/exonuclease/phosphatase"/>
</dbReference>
<evidence type="ECO:0000256" key="5">
    <source>
        <dbReference type="ARBA" id="ARBA00010774"/>
    </source>
</evidence>
<evidence type="ECO:0000256" key="12">
    <source>
        <dbReference type="ARBA" id="ARBA00022737"/>
    </source>
</evidence>
<dbReference type="PANTHER" id="PTHR12121">
    <property type="entry name" value="CARBON CATABOLITE REPRESSOR PROTEIN 4"/>
    <property type="match status" value="1"/>
</dbReference>
<dbReference type="Gene3D" id="3.80.10.10">
    <property type="entry name" value="Ribonuclease Inhibitor"/>
    <property type="match status" value="1"/>
</dbReference>
<dbReference type="SUPFAM" id="SSF52058">
    <property type="entry name" value="L domain-like"/>
    <property type="match status" value="1"/>
</dbReference>
<evidence type="ECO:0000256" key="3">
    <source>
        <dbReference type="ARBA" id="ARBA00004123"/>
    </source>
</evidence>
<keyword evidence="19" id="KW-0804">Transcription</keyword>
<keyword evidence="14" id="KW-0269">Exonuclease</keyword>
<dbReference type="GO" id="GO:0004535">
    <property type="term" value="F:poly(A)-specific ribonuclease activity"/>
    <property type="evidence" value="ECO:0007669"/>
    <property type="project" value="UniProtKB-EC"/>
</dbReference>
<accession>A0A8D3BSD3</accession>
<dbReference type="Pfam" id="PF03372">
    <property type="entry name" value="Exo_endo_phos"/>
    <property type="match status" value="1"/>
</dbReference>
<dbReference type="FunFam" id="3.80.10.10:FF:000008">
    <property type="entry name" value="CCR4-NOT transcription complex subunit 6 like"/>
    <property type="match status" value="1"/>
</dbReference>
<evidence type="ECO:0000256" key="2">
    <source>
        <dbReference type="ARBA" id="ARBA00001946"/>
    </source>
</evidence>
<keyword evidence="17" id="KW-0805">Transcription regulation</keyword>
<evidence type="ECO:0000256" key="8">
    <source>
        <dbReference type="ARBA" id="ARBA00022614"/>
    </source>
</evidence>
<evidence type="ECO:0000256" key="19">
    <source>
        <dbReference type="ARBA" id="ARBA00023163"/>
    </source>
</evidence>
<evidence type="ECO:0000256" key="10">
    <source>
        <dbReference type="ARBA" id="ARBA00022722"/>
    </source>
</evidence>
<comment type="similarity">
    <text evidence="5">Belongs to the CCR4/nocturin family.</text>
</comment>
<evidence type="ECO:0000256" key="15">
    <source>
        <dbReference type="ARBA" id="ARBA00022842"/>
    </source>
</evidence>
<evidence type="ECO:0000256" key="16">
    <source>
        <dbReference type="ARBA" id="ARBA00022845"/>
    </source>
</evidence>
<evidence type="ECO:0000256" key="4">
    <source>
        <dbReference type="ARBA" id="ARBA00004496"/>
    </source>
</evidence>
<evidence type="ECO:0000256" key="20">
    <source>
        <dbReference type="ARBA" id="ARBA00023242"/>
    </source>
</evidence>
<reference evidence="22" key="2">
    <citation type="submission" date="2025-08" db="UniProtKB">
        <authorList>
            <consortium name="Ensembl"/>
        </authorList>
    </citation>
    <scope>IDENTIFICATION</scope>
</reference>
<evidence type="ECO:0000256" key="6">
    <source>
        <dbReference type="ARBA" id="ARBA00012161"/>
    </source>
</evidence>
<dbReference type="InterPro" id="IPR050410">
    <property type="entry name" value="CCR4/nocturin_mRNA_transcr"/>
</dbReference>
<keyword evidence="16" id="KW-0810">Translation regulation</keyword>
<dbReference type="Pfam" id="PF13855">
    <property type="entry name" value="LRR_8"/>
    <property type="match status" value="1"/>
</dbReference>
<feature type="domain" description="Endonuclease/exonuclease/phosphatase" evidence="21">
    <location>
        <begin position="172"/>
        <end position="297"/>
    </location>
</feature>
<evidence type="ECO:0000256" key="18">
    <source>
        <dbReference type="ARBA" id="ARBA00023158"/>
    </source>
</evidence>
<protein>
    <recommendedName>
        <fullName evidence="6">poly(A)-specific ribonuclease</fullName>
        <ecNumber evidence="6">3.1.13.4</ecNumber>
    </recommendedName>
</protein>
<dbReference type="InterPro" id="IPR001611">
    <property type="entry name" value="Leu-rich_rpt"/>
</dbReference>
<dbReference type="GO" id="GO:0006397">
    <property type="term" value="P:mRNA processing"/>
    <property type="evidence" value="ECO:0007669"/>
    <property type="project" value="UniProtKB-KW"/>
</dbReference>
<keyword evidence="11" id="KW-0479">Metal-binding</keyword>
<dbReference type="FunFam" id="3.60.10.10:FF:000002">
    <property type="entry name" value="CCR4-NOT transcription complex subunit 6 like"/>
    <property type="match status" value="1"/>
</dbReference>
<keyword evidence="10" id="KW-0540">Nuclease</keyword>
<comment type="catalytic activity">
    <reaction evidence="1">
        <text>Exonucleolytic cleavage of poly(A) to 5'-AMP.</text>
        <dbReference type="EC" id="3.1.13.4"/>
    </reaction>
</comment>
<dbReference type="EC" id="3.1.13.4" evidence="6"/>
<keyword evidence="7" id="KW-0963">Cytoplasm</keyword>
<dbReference type="GO" id="GO:0031047">
    <property type="term" value="P:regulatory ncRNA-mediated gene silencing"/>
    <property type="evidence" value="ECO:0007669"/>
    <property type="project" value="UniProtKB-KW"/>
</dbReference>
<comment type="subcellular location">
    <subcellularLocation>
        <location evidence="4">Cytoplasm</location>
    </subcellularLocation>
    <subcellularLocation>
        <location evidence="3">Nucleus</location>
    </subcellularLocation>
</comment>
<dbReference type="GO" id="GO:0006417">
    <property type="term" value="P:regulation of translation"/>
    <property type="evidence" value="ECO:0007669"/>
    <property type="project" value="UniProtKB-KW"/>
</dbReference>
<dbReference type="GO" id="GO:0046872">
    <property type="term" value="F:metal ion binding"/>
    <property type="evidence" value="ECO:0007669"/>
    <property type="project" value="UniProtKB-KW"/>
</dbReference>
<dbReference type="InterPro" id="IPR036691">
    <property type="entry name" value="Endo/exonu/phosph_ase_sf"/>
</dbReference>
<evidence type="ECO:0000259" key="21">
    <source>
        <dbReference type="Pfam" id="PF03372"/>
    </source>
</evidence>
<keyword evidence="8" id="KW-0433">Leucine-rich repeat</keyword>
<evidence type="ECO:0000313" key="23">
    <source>
        <dbReference type="Proteomes" id="UP000694558"/>
    </source>
</evidence>
<reference evidence="22" key="1">
    <citation type="submission" date="2023-05" db="EMBL/GenBank/DDBJ databases">
        <title>High-quality long-read genome of Scophthalmus maximus.</title>
        <authorList>
            <person name="Lien S."/>
            <person name="Martinez P."/>
        </authorList>
    </citation>
    <scope>NUCLEOTIDE SEQUENCE [LARGE SCALE GENOMIC DNA]</scope>
</reference>
<keyword evidence="20" id="KW-0539">Nucleus</keyword>
<evidence type="ECO:0000256" key="17">
    <source>
        <dbReference type="ARBA" id="ARBA00023015"/>
    </source>
</evidence>
<evidence type="ECO:0000256" key="9">
    <source>
        <dbReference type="ARBA" id="ARBA00022664"/>
    </source>
</evidence>
<keyword evidence="12" id="KW-0677">Repeat</keyword>
<evidence type="ECO:0000256" key="11">
    <source>
        <dbReference type="ARBA" id="ARBA00022723"/>
    </source>
</evidence>
<organism evidence="22 23">
    <name type="scientific">Scophthalmus maximus</name>
    <name type="common">Turbot</name>
    <name type="synonym">Psetta maxima</name>
    <dbReference type="NCBI Taxonomy" id="52904"/>
    <lineage>
        <taxon>Eukaryota</taxon>
        <taxon>Metazoa</taxon>
        <taxon>Chordata</taxon>
        <taxon>Craniata</taxon>
        <taxon>Vertebrata</taxon>
        <taxon>Euteleostomi</taxon>
        <taxon>Actinopterygii</taxon>
        <taxon>Neopterygii</taxon>
        <taxon>Teleostei</taxon>
        <taxon>Neoteleostei</taxon>
        <taxon>Acanthomorphata</taxon>
        <taxon>Carangaria</taxon>
        <taxon>Pleuronectiformes</taxon>
        <taxon>Pleuronectoidei</taxon>
        <taxon>Scophthalmidae</taxon>
        <taxon>Scophthalmus</taxon>
    </lineage>
</organism>
<keyword evidence="15" id="KW-0460">Magnesium</keyword>
<comment type="cofactor">
    <cofactor evidence="2">
        <name>Mg(2+)</name>
        <dbReference type="ChEBI" id="CHEBI:18420"/>
    </cofactor>
</comment>
<gene>
    <name evidence="22" type="primary">CNOT6L</name>
</gene>
<sequence>MPKEKYDPPDPRRCYTIMSAEEVAAGKKSYWAELEISGRVRSLSSSLWTLTHLTALHINDNNLSRIPPDIARLPHLVYLNLSSNKLRSLPAELGTMVSLRELLLNNNLLRVLPYELGRLFQLQTLGLKGNPLSQDILNLYQEPDGTRKLLNYMLDNLAGKWFDLHPTFTVMCYNVLCDKYATRQLYGYCPSWALNWEYRKKGIMEDITSCDADVISLQEVETEQYYTLFLETLKERGYDGYFCPKSRAKLVSEQERKHVDGCAVFFKTDKFTLVQKHTVEFNQVAMANSEGSEVMLNRVMTKDNIGVAVLLEVNKDAFSGGMKPQLDRQLILVANAHMHWDPEYSDVKLVQTMMFLSELKSIAERASGSAATGSPSSDPSSIPIVLCADLNSLPDSGVVEYLSDGGVAENHKDFKELRYSDCLTNFSCNGNSDGSVTHSFQLKSAYDSNLMPYTNYTYDFKVKC</sequence>
<dbReference type="SUPFAM" id="SSF56219">
    <property type="entry name" value="DNase I-like"/>
    <property type="match status" value="1"/>
</dbReference>
<dbReference type="Proteomes" id="UP000694558">
    <property type="component" value="Chromosome 9"/>
</dbReference>
<keyword evidence="9" id="KW-0507">mRNA processing</keyword>
<proteinExistence type="inferred from homology"/>
<dbReference type="GO" id="GO:0005829">
    <property type="term" value="C:cytosol"/>
    <property type="evidence" value="ECO:0007669"/>
    <property type="project" value="UniProtKB-ARBA"/>
</dbReference>
<evidence type="ECO:0000256" key="14">
    <source>
        <dbReference type="ARBA" id="ARBA00022839"/>
    </source>
</evidence>
<evidence type="ECO:0000313" key="22">
    <source>
        <dbReference type="Ensembl" id="ENSSMAP00000037941.1"/>
    </source>
</evidence>
<dbReference type="Gene3D" id="3.60.10.10">
    <property type="entry name" value="Endonuclease/exonuclease/phosphatase"/>
    <property type="match status" value="1"/>
</dbReference>
<evidence type="ECO:0000256" key="7">
    <source>
        <dbReference type="ARBA" id="ARBA00022490"/>
    </source>
</evidence>